<protein>
    <submittedName>
        <fullName evidence="1">Uncharacterized protein</fullName>
    </submittedName>
</protein>
<reference evidence="1" key="2">
    <citation type="submission" date="2025-09" db="UniProtKB">
        <authorList>
            <consortium name="Ensembl"/>
        </authorList>
    </citation>
    <scope>IDENTIFICATION</scope>
</reference>
<dbReference type="Ensembl" id="ENSCPGT00000016754.1">
    <property type="protein sequence ID" value="ENSCPGP00000015300.1"/>
    <property type="gene ID" value="ENSCPGG00000010782.1"/>
</dbReference>
<dbReference type="AlphaFoldDB" id="A0A8C3JYV1"/>
<organism evidence="1 2">
    <name type="scientific">Calidris pygmaea</name>
    <name type="common">Spoon-billed sandpiper</name>
    <dbReference type="NCBI Taxonomy" id="425635"/>
    <lineage>
        <taxon>Eukaryota</taxon>
        <taxon>Metazoa</taxon>
        <taxon>Chordata</taxon>
        <taxon>Craniata</taxon>
        <taxon>Vertebrata</taxon>
        <taxon>Euteleostomi</taxon>
        <taxon>Archelosauria</taxon>
        <taxon>Archosauria</taxon>
        <taxon>Dinosauria</taxon>
        <taxon>Saurischia</taxon>
        <taxon>Theropoda</taxon>
        <taxon>Coelurosauria</taxon>
        <taxon>Aves</taxon>
        <taxon>Neognathae</taxon>
        <taxon>Neoaves</taxon>
        <taxon>Charadriiformes</taxon>
        <taxon>Scolopacidae</taxon>
        <taxon>Calidris</taxon>
    </lineage>
</organism>
<sequence>MGLSYWPPFKRLNWCRVNKQTVKETAEILFPFHLFPSLFLKRIAVMFYLLKSLLLKAEDRMAFSSCASLSLTKHFCVSLSV</sequence>
<evidence type="ECO:0000313" key="1">
    <source>
        <dbReference type="Ensembl" id="ENSCPGP00000015300.1"/>
    </source>
</evidence>
<accession>A0A8C3JYV1</accession>
<name>A0A8C3JYV1_9CHAR</name>
<evidence type="ECO:0000313" key="2">
    <source>
        <dbReference type="Proteomes" id="UP000694419"/>
    </source>
</evidence>
<keyword evidence="2" id="KW-1185">Reference proteome</keyword>
<reference evidence="1" key="1">
    <citation type="submission" date="2025-08" db="UniProtKB">
        <authorList>
            <consortium name="Ensembl"/>
        </authorList>
    </citation>
    <scope>IDENTIFICATION</scope>
</reference>
<proteinExistence type="predicted"/>
<dbReference type="Proteomes" id="UP000694419">
    <property type="component" value="Unplaced"/>
</dbReference>